<proteinExistence type="predicted"/>
<evidence type="ECO:0000313" key="2">
    <source>
        <dbReference type="Proteomes" id="UP000032874"/>
    </source>
</evidence>
<dbReference type="STRING" id="55207.KP22_10050"/>
<dbReference type="EMBL" id="JQHM01000002">
    <property type="protein sequence ID" value="KFX06181.1"/>
    <property type="molecule type" value="Genomic_DNA"/>
</dbReference>
<dbReference type="Proteomes" id="UP000032874">
    <property type="component" value="Unassembled WGS sequence"/>
</dbReference>
<protein>
    <submittedName>
        <fullName evidence="1">Uncharacterized protein</fullName>
    </submittedName>
</protein>
<evidence type="ECO:0000313" key="1">
    <source>
        <dbReference type="EMBL" id="KFX06181.1"/>
    </source>
</evidence>
<accession>A0A093S7T7</accession>
<name>A0A093S7T7_9GAMM</name>
<organism evidence="1 2">
    <name type="scientific">Pectobacterium betavasculorum</name>
    <dbReference type="NCBI Taxonomy" id="55207"/>
    <lineage>
        <taxon>Bacteria</taxon>
        <taxon>Pseudomonadati</taxon>
        <taxon>Pseudomonadota</taxon>
        <taxon>Gammaproteobacteria</taxon>
        <taxon>Enterobacterales</taxon>
        <taxon>Pectobacteriaceae</taxon>
        <taxon>Pectobacterium</taxon>
    </lineage>
</organism>
<gene>
    <name evidence="1" type="ORF">KP22_10050</name>
</gene>
<dbReference type="AlphaFoldDB" id="A0A093S7T7"/>
<sequence length="87" mass="9884">MRQRKRVKMRTILHILVILQVACALAAFKYSARCGPRPEGPLQAAFKSALGRFVTRITYLSKLIGTPSLAACLKLELFRVKKRRINE</sequence>
<reference evidence="1 2" key="1">
    <citation type="submission" date="2014-08" db="EMBL/GenBank/DDBJ databases">
        <title>Genome sequences of NCPPB Pectobacterium isolates.</title>
        <authorList>
            <person name="Glover R.H."/>
            <person name="Sapp M."/>
            <person name="Elphinstone J."/>
        </authorList>
    </citation>
    <scope>NUCLEOTIDE SEQUENCE [LARGE SCALE GENOMIC DNA]</scope>
    <source>
        <strain evidence="1 2">NCPPB 2795</strain>
    </source>
</reference>
<comment type="caution">
    <text evidence="1">The sequence shown here is derived from an EMBL/GenBank/DDBJ whole genome shotgun (WGS) entry which is preliminary data.</text>
</comment>